<protein>
    <submittedName>
        <fullName evidence="1">Uncharacterized protein</fullName>
    </submittedName>
</protein>
<reference evidence="1 2" key="1">
    <citation type="submission" date="2014-02" db="EMBL/GenBank/DDBJ databases">
        <title>Expanding our view of genomic diversity in Candidatus Accumulibacter clades.</title>
        <authorList>
            <person name="Skennerton C.T."/>
            <person name="Barr J.J."/>
            <person name="Slater F.R."/>
            <person name="Bond P.L."/>
            <person name="Tyson G.W."/>
        </authorList>
    </citation>
    <scope>NUCLEOTIDE SEQUENCE [LARGE SCALE GENOMIC DNA]</scope>
    <source>
        <strain evidence="2">BA-92</strain>
    </source>
</reference>
<accession>A0A011PX29</accession>
<comment type="caution">
    <text evidence="1">The sequence shown here is derived from an EMBL/GenBank/DDBJ whole genome shotgun (WGS) entry which is preliminary data.</text>
</comment>
<sequence length="61" mass="6594">MPVGATLKSVEAQPGTVVVSDSLELLPDARVRGDVEYRHRLVHQVAKARRNHSTSNLASSS</sequence>
<dbReference type="AlphaFoldDB" id="A0A011PX29"/>
<gene>
    <name evidence="1" type="ORF">AW10_01109</name>
</gene>
<evidence type="ECO:0000313" key="2">
    <source>
        <dbReference type="Proteomes" id="UP000021816"/>
    </source>
</evidence>
<name>A0A011PX29_9PROT</name>
<proteinExistence type="predicted"/>
<dbReference type="EMBL" id="JEMX01000021">
    <property type="protein sequence ID" value="EXI81572.1"/>
    <property type="molecule type" value="Genomic_DNA"/>
</dbReference>
<dbReference type="Proteomes" id="UP000021816">
    <property type="component" value="Unassembled WGS sequence"/>
</dbReference>
<evidence type="ECO:0000313" key="1">
    <source>
        <dbReference type="EMBL" id="EXI81572.1"/>
    </source>
</evidence>
<organism evidence="1 2">
    <name type="scientific">Candidatus Accumulibacter appositus</name>
    <dbReference type="NCBI Taxonomy" id="1454003"/>
    <lineage>
        <taxon>Bacteria</taxon>
        <taxon>Pseudomonadati</taxon>
        <taxon>Pseudomonadota</taxon>
        <taxon>Betaproteobacteria</taxon>
        <taxon>Candidatus Accumulibacter</taxon>
    </lineage>
</organism>